<dbReference type="EMBL" id="JARBHB010000013">
    <property type="protein sequence ID" value="KAJ8869897.1"/>
    <property type="molecule type" value="Genomic_DNA"/>
</dbReference>
<gene>
    <name evidence="1" type="ORF">PR048_028906</name>
</gene>
<organism evidence="1 2">
    <name type="scientific">Dryococelus australis</name>
    <dbReference type="NCBI Taxonomy" id="614101"/>
    <lineage>
        <taxon>Eukaryota</taxon>
        <taxon>Metazoa</taxon>
        <taxon>Ecdysozoa</taxon>
        <taxon>Arthropoda</taxon>
        <taxon>Hexapoda</taxon>
        <taxon>Insecta</taxon>
        <taxon>Pterygota</taxon>
        <taxon>Neoptera</taxon>
        <taxon>Polyneoptera</taxon>
        <taxon>Phasmatodea</taxon>
        <taxon>Verophasmatodea</taxon>
        <taxon>Anareolatae</taxon>
        <taxon>Phasmatidae</taxon>
        <taxon>Eurycanthinae</taxon>
        <taxon>Dryococelus</taxon>
    </lineage>
</organism>
<accession>A0ABQ9GCG7</accession>
<name>A0ABQ9GCG7_9NEOP</name>
<comment type="caution">
    <text evidence="1">The sequence shown here is derived from an EMBL/GenBank/DDBJ whole genome shotgun (WGS) entry which is preliminary data.</text>
</comment>
<reference evidence="1 2" key="1">
    <citation type="submission" date="2023-02" db="EMBL/GenBank/DDBJ databases">
        <title>LHISI_Scaffold_Assembly.</title>
        <authorList>
            <person name="Stuart O.P."/>
            <person name="Cleave R."/>
            <person name="Magrath M.J.L."/>
            <person name="Mikheyev A.S."/>
        </authorList>
    </citation>
    <scope>NUCLEOTIDE SEQUENCE [LARGE SCALE GENOMIC DNA]</scope>
    <source>
        <strain evidence="1">Daus_M_001</strain>
        <tissue evidence="1">Leg muscle</tissue>
    </source>
</reference>
<evidence type="ECO:0000313" key="2">
    <source>
        <dbReference type="Proteomes" id="UP001159363"/>
    </source>
</evidence>
<keyword evidence="2" id="KW-1185">Reference proteome</keyword>
<evidence type="ECO:0000313" key="1">
    <source>
        <dbReference type="EMBL" id="KAJ8869897.1"/>
    </source>
</evidence>
<proteinExistence type="predicted"/>
<sequence length="86" mass="9851">MKTMQQEKSPLNKTRILLTIAGKDVIDLAVTFGLGDKEFDNFDKLIEAFHNHVSSNQNETNKRLFGTVIQLSEAKYTYTKKLTDEE</sequence>
<dbReference type="Proteomes" id="UP001159363">
    <property type="component" value="Chromosome 12"/>
</dbReference>
<protein>
    <submittedName>
        <fullName evidence="1">Uncharacterized protein</fullName>
    </submittedName>
</protein>